<reference evidence="2 3" key="1">
    <citation type="journal article" date="2024" name="J Genomics">
        <title>Draft genome sequencing and assembly of Favolaschia claudopus CIRM-BRFM 2984 isolated from oak limbs.</title>
        <authorList>
            <person name="Navarro D."/>
            <person name="Drula E."/>
            <person name="Chaduli D."/>
            <person name="Cazenave R."/>
            <person name="Ahrendt S."/>
            <person name="Wang J."/>
            <person name="Lipzen A."/>
            <person name="Daum C."/>
            <person name="Barry K."/>
            <person name="Grigoriev I.V."/>
            <person name="Favel A."/>
            <person name="Rosso M.N."/>
            <person name="Martin F."/>
        </authorList>
    </citation>
    <scope>NUCLEOTIDE SEQUENCE [LARGE SCALE GENOMIC DNA]</scope>
    <source>
        <strain evidence="2 3">CIRM-BRFM 2984</strain>
    </source>
</reference>
<protein>
    <submittedName>
        <fullName evidence="2">Uncharacterized protein</fullName>
    </submittedName>
</protein>
<evidence type="ECO:0000313" key="2">
    <source>
        <dbReference type="EMBL" id="KAK7027653.1"/>
    </source>
</evidence>
<feature type="compositionally biased region" description="Acidic residues" evidence="1">
    <location>
        <begin position="148"/>
        <end position="173"/>
    </location>
</feature>
<dbReference type="SUPFAM" id="SSF47473">
    <property type="entry name" value="EF-hand"/>
    <property type="match status" value="1"/>
</dbReference>
<proteinExistence type="predicted"/>
<dbReference type="AlphaFoldDB" id="A0AAW0BMM6"/>
<feature type="compositionally biased region" description="Basic residues" evidence="1">
    <location>
        <begin position="181"/>
        <end position="192"/>
    </location>
</feature>
<gene>
    <name evidence="2" type="ORF">R3P38DRAFT_2939571</name>
</gene>
<comment type="caution">
    <text evidence="2">The sequence shown here is derived from an EMBL/GenBank/DDBJ whole genome shotgun (WGS) entry which is preliminary data.</text>
</comment>
<dbReference type="InterPro" id="IPR011992">
    <property type="entry name" value="EF-hand-dom_pair"/>
</dbReference>
<feature type="region of interest" description="Disordered" evidence="1">
    <location>
        <begin position="148"/>
        <end position="211"/>
    </location>
</feature>
<dbReference type="EMBL" id="JAWWNJ010000029">
    <property type="protein sequence ID" value="KAK7027653.1"/>
    <property type="molecule type" value="Genomic_DNA"/>
</dbReference>
<dbReference type="Proteomes" id="UP001362999">
    <property type="component" value="Unassembled WGS sequence"/>
</dbReference>
<evidence type="ECO:0000256" key="1">
    <source>
        <dbReference type="SAM" id="MobiDB-lite"/>
    </source>
</evidence>
<name>A0AAW0BMM6_9AGAR</name>
<feature type="region of interest" description="Disordered" evidence="1">
    <location>
        <begin position="92"/>
        <end position="111"/>
    </location>
</feature>
<accession>A0AAW0BMM6</accession>
<keyword evidence="3" id="KW-1185">Reference proteome</keyword>
<sequence>MSPNDSFAILPEYLQRRIDKAFDSCIPSKESTSTDSGGGFIGGGFLVEELEPASQIPLSAIPEALQQLDLPPDDEQVLQVFKNAASGWQLAADQSEGAGSGGDGEQYVSRDDWRSVCSVLHEHRAEEYEDSDEMDVDAAVEQVDDFDDEAAPDDEYEENEEPEEDSESDEYVDESPSKFLRSSRSKKTRRRSPSSDSSDSLSTPKKPTPRQKKTCLDTYALFFPDISEADLPDQRVTMGDIQRLSKLIGDKLKAEEILDMLAEFSTAPDKSMSFENFQTMMLCARLC</sequence>
<feature type="compositionally biased region" description="Low complexity" evidence="1">
    <location>
        <begin position="194"/>
        <end position="205"/>
    </location>
</feature>
<evidence type="ECO:0000313" key="3">
    <source>
        <dbReference type="Proteomes" id="UP001362999"/>
    </source>
</evidence>
<organism evidence="2 3">
    <name type="scientific">Favolaschia claudopus</name>
    <dbReference type="NCBI Taxonomy" id="2862362"/>
    <lineage>
        <taxon>Eukaryota</taxon>
        <taxon>Fungi</taxon>
        <taxon>Dikarya</taxon>
        <taxon>Basidiomycota</taxon>
        <taxon>Agaricomycotina</taxon>
        <taxon>Agaricomycetes</taxon>
        <taxon>Agaricomycetidae</taxon>
        <taxon>Agaricales</taxon>
        <taxon>Marasmiineae</taxon>
        <taxon>Mycenaceae</taxon>
        <taxon>Favolaschia</taxon>
    </lineage>
</organism>